<dbReference type="Gene3D" id="3.30.300.10">
    <property type="match status" value="1"/>
</dbReference>
<evidence type="ECO:0000256" key="1">
    <source>
        <dbReference type="ARBA" id="ARBA00002332"/>
    </source>
</evidence>
<keyword evidence="8 11" id="KW-0658">Purine biosynthesis</keyword>
<dbReference type="PRINTS" id="PR00096">
    <property type="entry name" value="GATASE"/>
</dbReference>
<dbReference type="EC" id="6.3.5.2" evidence="3 11"/>
<dbReference type="PROSITE" id="PS51273">
    <property type="entry name" value="GATASE_TYPE_1"/>
    <property type="match status" value="1"/>
</dbReference>
<dbReference type="UniPathway" id="UPA00189">
    <property type="reaction ID" value="UER00296"/>
</dbReference>
<keyword evidence="5 11" id="KW-0436">Ligase</keyword>
<dbReference type="STRING" id="40578.Xbed_02861"/>
<evidence type="ECO:0000256" key="9">
    <source>
        <dbReference type="ARBA" id="ARBA00022840"/>
    </source>
</evidence>
<organism evidence="14 15">
    <name type="scientific">Xenorhabdus beddingii</name>
    <dbReference type="NCBI Taxonomy" id="40578"/>
    <lineage>
        <taxon>Bacteria</taxon>
        <taxon>Pseudomonadati</taxon>
        <taxon>Pseudomonadota</taxon>
        <taxon>Gammaproteobacteria</taxon>
        <taxon>Enterobacterales</taxon>
        <taxon>Morganellaceae</taxon>
        <taxon>Xenorhabdus</taxon>
    </lineage>
</organism>
<comment type="caution">
    <text evidence="14">The sequence shown here is derived from an EMBL/GenBank/DDBJ whole genome shotgun (WGS) entry which is preliminary data.</text>
</comment>
<feature type="active site" evidence="11">
    <location>
        <position position="183"/>
    </location>
</feature>
<dbReference type="PANTHER" id="PTHR11922:SF2">
    <property type="entry name" value="GMP SYNTHASE [GLUTAMINE-HYDROLYZING]"/>
    <property type="match status" value="1"/>
</dbReference>
<evidence type="ECO:0000256" key="10">
    <source>
        <dbReference type="ARBA" id="ARBA00022962"/>
    </source>
</evidence>
<dbReference type="Pfam" id="PF02540">
    <property type="entry name" value="NAD_synthase"/>
    <property type="match status" value="1"/>
</dbReference>
<dbReference type="FunFam" id="3.40.50.620:FF:000001">
    <property type="entry name" value="GMP synthase [glutamine-hydrolyzing]"/>
    <property type="match status" value="1"/>
</dbReference>
<dbReference type="GO" id="GO:0005829">
    <property type="term" value="C:cytosol"/>
    <property type="evidence" value="ECO:0007669"/>
    <property type="project" value="TreeGrafter"/>
</dbReference>
<evidence type="ECO:0000256" key="8">
    <source>
        <dbReference type="ARBA" id="ARBA00022755"/>
    </source>
</evidence>
<dbReference type="NCBIfam" id="NF000848">
    <property type="entry name" value="PRK00074.1"/>
    <property type="match status" value="1"/>
</dbReference>
<gene>
    <name evidence="11" type="primary">guaA</name>
    <name evidence="14" type="ORF">Xbed_02861</name>
</gene>
<dbReference type="GO" id="GO:0003921">
    <property type="term" value="F:GMP synthase activity"/>
    <property type="evidence" value="ECO:0007669"/>
    <property type="project" value="InterPro"/>
</dbReference>
<protein>
    <recommendedName>
        <fullName evidence="4 11">GMP synthase [glutamine-hydrolyzing]</fullName>
        <ecNumber evidence="3 11">6.3.5.2</ecNumber>
    </recommendedName>
    <alternativeName>
        <fullName evidence="11">GMP synthetase</fullName>
    </alternativeName>
    <alternativeName>
        <fullName evidence="11">Glutamine amidotransferase</fullName>
    </alternativeName>
</protein>
<dbReference type="Pfam" id="PF00958">
    <property type="entry name" value="GMP_synt_C"/>
    <property type="match status" value="1"/>
</dbReference>
<dbReference type="GO" id="GO:0005524">
    <property type="term" value="F:ATP binding"/>
    <property type="evidence" value="ECO:0007669"/>
    <property type="project" value="UniProtKB-UniRule"/>
</dbReference>
<evidence type="ECO:0000256" key="7">
    <source>
        <dbReference type="ARBA" id="ARBA00022749"/>
    </source>
</evidence>
<dbReference type="NCBIfam" id="TIGR00888">
    <property type="entry name" value="guaA_Nterm"/>
    <property type="match status" value="1"/>
</dbReference>
<dbReference type="InterPro" id="IPR029062">
    <property type="entry name" value="Class_I_gatase-like"/>
</dbReference>
<dbReference type="EMBL" id="MUBK01000025">
    <property type="protein sequence ID" value="OTA18875.1"/>
    <property type="molecule type" value="Genomic_DNA"/>
</dbReference>
<evidence type="ECO:0000313" key="14">
    <source>
        <dbReference type="EMBL" id="OTA18875.1"/>
    </source>
</evidence>
<keyword evidence="15" id="KW-1185">Reference proteome</keyword>
<dbReference type="PANTHER" id="PTHR11922">
    <property type="entry name" value="GMP SYNTHASE-RELATED"/>
    <property type="match status" value="1"/>
</dbReference>
<comment type="function">
    <text evidence="1 11">Catalyzes the synthesis of GMP from XMP.</text>
</comment>
<dbReference type="Pfam" id="PF00117">
    <property type="entry name" value="GATase"/>
    <property type="match status" value="1"/>
</dbReference>
<evidence type="ECO:0000256" key="4">
    <source>
        <dbReference type="ARBA" id="ARBA00021562"/>
    </source>
</evidence>
<sequence>MTTNIHQHRILILDFGSQYTQLIARRIREIGVYCELWTWNVTEEQIREFNPSGIILSGGPESTTEHNSPRAPEYVFNAGVPVLGICYGMQTMSMQLGGQVSNSDEREFGYAQVEIKNDCALFRDIQDALSEAGKPLLDVWMSHGDKVTAIPADFTTIASTDTCPFAIMANDEKRFYGVQFHPEVTHTHQGLNILKRFVLDICQCEALWTPASIIDDIVERLRAQIGDDQVILALSGGVDSSVTALLLNRAIGKRLTCVFVDNGLLRLNEADQVMEMFAGKFDLNIIHVKAEDRFLSALAGIDEPEAKRKAIGHVFIDVFDEEASKQTQVNWLAQGTIYPDVIESAASATGNAHVIKSHHNVGGLPEDMKLGLVEPLKELFKDEVRRIGLELGLPYEMLYRHPFPGPGLGVRVLGEVKKEYCDLLRRADAIFIEELHAADLYHKVSQAFTVFLPVRSVGVMGDGRKYDWVVSLRAVETIDFMTAHWAHLPYDFLGRVSNRIINEVDGISRVVYDISGKPPATIEWE</sequence>
<dbReference type="Gene3D" id="3.40.50.620">
    <property type="entry name" value="HUPs"/>
    <property type="match status" value="1"/>
</dbReference>
<name>A0A1Y2SMM2_9GAMM</name>
<proteinExistence type="inferred from homology"/>
<feature type="active site" description="Nucleophile" evidence="11">
    <location>
        <position position="86"/>
    </location>
</feature>
<dbReference type="SUPFAM" id="SSF52402">
    <property type="entry name" value="Adenine nucleotide alpha hydrolases-like"/>
    <property type="match status" value="1"/>
</dbReference>
<dbReference type="InterPro" id="IPR022310">
    <property type="entry name" value="NAD/GMP_synthase"/>
</dbReference>
<evidence type="ECO:0000313" key="15">
    <source>
        <dbReference type="Proteomes" id="UP000194204"/>
    </source>
</evidence>
<dbReference type="AlphaFoldDB" id="A0A1Y2SMM2"/>
<comment type="pathway">
    <text evidence="2 11">Purine metabolism; GMP biosynthesis; GMP from XMP (L-Gln route): step 1/1.</text>
</comment>
<evidence type="ECO:0000256" key="11">
    <source>
        <dbReference type="HAMAP-Rule" id="MF_00344"/>
    </source>
</evidence>
<dbReference type="Gene3D" id="3.40.50.880">
    <property type="match status" value="1"/>
</dbReference>
<dbReference type="InterPro" id="IPR014729">
    <property type="entry name" value="Rossmann-like_a/b/a_fold"/>
</dbReference>
<dbReference type="InterPro" id="IPR004739">
    <property type="entry name" value="GMP_synth_GATase"/>
</dbReference>
<dbReference type="PRINTS" id="PR00097">
    <property type="entry name" value="ANTSNTHASEII"/>
</dbReference>
<dbReference type="SUPFAM" id="SSF54810">
    <property type="entry name" value="GMP synthetase C-terminal dimerisation domain"/>
    <property type="match status" value="1"/>
</dbReference>
<dbReference type="InterPro" id="IPR001674">
    <property type="entry name" value="GMP_synth_C"/>
</dbReference>
<dbReference type="CDD" id="cd01997">
    <property type="entry name" value="GMP_synthase_C"/>
    <property type="match status" value="1"/>
</dbReference>
<keyword evidence="10 11" id="KW-0315">Glutamine amidotransferase</keyword>
<evidence type="ECO:0000256" key="12">
    <source>
        <dbReference type="PROSITE-ProRule" id="PRU00886"/>
    </source>
</evidence>
<comment type="catalytic activity">
    <reaction evidence="11">
        <text>XMP + L-glutamine + ATP + H2O = GMP + L-glutamate + AMP + diphosphate + 2 H(+)</text>
        <dbReference type="Rhea" id="RHEA:11680"/>
        <dbReference type="ChEBI" id="CHEBI:15377"/>
        <dbReference type="ChEBI" id="CHEBI:15378"/>
        <dbReference type="ChEBI" id="CHEBI:29985"/>
        <dbReference type="ChEBI" id="CHEBI:30616"/>
        <dbReference type="ChEBI" id="CHEBI:33019"/>
        <dbReference type="ChEBI" id="CHEBI:57464"/>
        <dbReference type="ChEBI" id="CHEBI:58115"/>
        <dbReference type="ChEBI" id="CHEBI:58359"/>
        <dbReference type="ChEBI" id="CHEBI:456215"/>
        <dbReference type="EC" id="6.3.5.2"/>
    </reaction>
</comment>
<evidence type="ECO:0000256" key="5">
    <source>
        <dbReference type="ARBA" id="ARBA00022598"/>
    </source>
</evidence>
<evidence type="ECO:0000259" key="13">
    <source>
        <dbReference type="PROSITE" id="PS51553"/>
    </source>
</evidence>
<dbReference type="HAMAP" id="MF_00344">
    <property type="entry name" value="GMP_synthase"/>
    <property type="match status" value="1"/>
</dbReference>
<dbReference type="InterPro" id="IPR017926">
    <property type="entry name" value="GATASE"/>
</dbReference>
<feature type="binding site" evidence="12">
    <location>
        <begin position="235"/>
        <end position="241"/>
    </location>
    <ligand>
        <name>ATP</name>
        <dbReference type="ChEBI" id="CHEBI:30616"/>
    </ligand>
</feature>
<dbReference type="InterPro" id="IPR025777">
    <property type="entry name" value="GMPS_ATP_PPase_dom"/>
</dbReference>
<keyword evidence="9 11" id="KW-0067">ATP-binding</keyword>
<comment type="subunit">
    <text evidence="11">Homodimer.</text>
</comment>
<reference evidence="14 15" key="1">
    <citation type="submission" date="2017-01" db="EMBL/GenBank/DDBJ databases">
        <title>Deconstructing symbiosis and pathogenesis requirements using a combined genomic-metabolomic approach.</title>
        <authorList>
            <person name="Tobias N.J."/>
            <person name="Wolff H."/>
            <person name="Djahanschiri B."/>
            <person name="Ebersberger I."/>
            <person name="Bode H.B."/>
        </authorList>
    </citation>
    <scope>NUCLEOTIDE SEQUENCE [LARGE SCALE GENOMIC DNA]</scope>
    <source>
        <strain evidence="14 15">DSM 4764</strain>
    </source>
</reference>
<accession>A0A1Y2SMM2</accession>
<dbReference type="FunFam" id="3.30.300.10:FF:000002">
    <property type="entry name" value="GMP synthase [glutamine-hydrolyzing]"/>
    <property type="match status" value="1"/>
</dbReference>
<dbReference type="InterPro" id="IPR022955">
    <property type="entry name" value="GMP_synthase"/>
</dbReference>
<dbReference type="PROSITE" id="PS51553">
    <property type="entry name" value="GMPS_ATP_PPASE"/>
    <property type="match status" value="1"/>
</dbReference>
<dbReference type="SUPFAM" id="SSF52317">
    <property type="entry name" value="Class I glutamine amidotransferase-like"/>
    <property type="match status" value="1"/>
</dbReference>
<evidence type="ECO:0000256" key="2">
    <source>
        <dbReference type="ARBA" id="ARBA00005153"/>
    </source>
</evidence>
<feature type="active site" evidence="11">
    <location>
        <position position="181"/>
    </location>
</feature>
<dbReference type="NCBIfam" id="TIGR00884">
    <property type="entry name" value="guaA_Cterm"/>
    <property type="match status" value="1"/>
</dbReference>
<dbReference type="Proteomes" id="UP000194204">
    <property type="component" value="Unassembled WGS sequence"/>
</dbReference>
<keyword evidence="7 11" id="KW-0332">GMP biosynthesis</keyword>
<dbReference type="OrthoDB" id="9802219at2"/>
<dbReference type="RefSeq" id="WP_086113561.1">
    <property type="nucleotide sequence ID" value="NZ_CAWNHF010000129.1"/>
</dbReference>
<dbReference type="FunFam" id="3.40.50.880:FF:000001">
    <property type="entry name" value="GMP synthase [glutamine-hydrolyzing]"/>
    <property type="match status" value="1"/>
</dbReference>
<keyword evidence="6 11" id="KW-0547">Nucleotide-binding</keyword>
<dbReference type="PRINTS" id="PR00099">
    <property type="entry name" value="CPSGATASE"/>
</dbReference>
<evidence type="ECO:0000256" key="3">
    <source>
        <dbReference type="ARBA" id="ARBA00012746"/>
    </source>
</evidence>
<evidence type="ECO:0000256" key="6">
    <source>
        <dbReference type="ARBA" id="ARBA00022741"/>
    </source>
</evidence>
<feature type="domain" description="GMPS ATP-PPase" evidence="13">
    <location>
        <begin position="208"/>
        <end position="400"/>
    </location>
</feature>
<dbReference type="CDD" id="cd01742">
    <property type="entry name" value="GATase1_GMP_Synthase"/>
    <property type="match status" value="1"/>
</dbReference>